<dbReference type="RefSeq" id="WP_137098496.1">
    <property type="nucleotide sequence ID" value="NZ_CP039865.1"/>
</dbReference>
<evidence type="ECO:0000256" key="3">
    <source>
        <dbReference type="ARBA" id="ARBA00023004"/>
    </source>
</evidence>
<dbReference type="OrthoDB" id="7363829at2"/>
<dbReference type="EMBL" id="CP039865">
    <property type="protein sequence ID" value="QCK85162.1"/>
    <property type="molecule type" value="Genomic_DNA"/>
</dbReference>
<sequence length="115" mass="12448">MAQPSKILLAACAAAGLTLAAVEAQAQQPDPRLGRALAQQNCGSCHAVGRTGRSPYAAAPPFRELKARRPGINIIDIVLLAWSRPHREMPDFSFDTANSREILAHIESLQTPPRR</sequence>
<keyword evidence="1 4" id="KW-0349">Heme</keyword>
<gene>
    <name evidence="7" type="ORF">E8L99_04895</name>
</gene>
<dbReference type="InterPro" id="IPR036909">
    <property type="entry name" value="Cyt_c-like_dom_sf"/>
</dbReference>
<feature type="signal peptide" evidence="5">
    <location>
        <begin position="1"/>
        <end position="26"/>
    </location>
</feature>
<evidence type="ECO:0000313" key="7">
    <source>
        <dbReference type="EMBL" id="QCK85162.1"/>
    </source>
</evidence>
<evidence type="ECO:0000256" key="5">
    <source>
        <dbReference type="SAM" id="SignalP"/>
    </source>
</evidence>
<dbReference type="GO" id="GO:0046872">
    <property type="term" value="F:metal ion binding"/>
    <property type="evidence" value="ECO:0007669"/>
    <property type="project" value="UniProtKB-KW"/>
</dbReference>
<evidence type="ECO:0000256" key="1">
    <source>
        <dbReference type="ARBA" id="ARBA00022617"/>
    </source>
</evidence>
<protein>
    <submittedName>
        <fullName evidence="7">Cytochrome c</fullName>
    </submittedName>
</protein>
<dbReference type="GO" id="GO:0009055">
    <property type="term" value="F:electron transfer activity"/>
    <property type="evidence" value="ECO:0007669"/>
    <property type="project" value="InterPro"/>
</dbReference>
<dbReference type="PROSITE" id="PS51007">
    <property type="entry name" value="CYTC"/>
    <property type="match status" value="1"/>
</dbReference>
<dbReference type="Proteomes" id="UP000298588">
    <property type="component" value="Chromosome"/>
</dbReference>
<evidence type="ECO:0000313" key="8">
    <source>
        <dbReference type="Proteomes" id="UP000298588"/>
    </source>
</evidence>
<dbReference type="SUPFAM" id="SSF46626">
    <property type="entry name" value="Cytochrome c"/>
    <property type="match status" value="1"/>
</dbReference>
<dbReference type="Pfam" id="PF00034">
    <property type="entry name" value="Cytochrom_C"/>
    <property type="match status" value="1"/>
</dbReference>
<reference evidence="7 8" key="1">
    <citation type="submission" date="2019-04" db="EMBL/GenBank/DDBJ databases">
        <title>Phreatobacter aquaticus sp. nov.</title>
        <authorList>
            <person name="Choi A."/>
            <person name="Baek K."/>
        </authorList>
    </citation>
    <scope>NUCLEOTIDE SEQUENCE [LARGE SCALE GENOMIC DNA]</scope>
    <source>
        <strain evidence="7 8">NMCR1094</strain>
    </source>
</reference>
<name>A0A4D7QLM0_9HYPH</name>
<keyword evidence="2 4" id="KW-0479">Metal-binding</keyword>
<proteinExistence type="predicted"/>
<dbReference type="KEGG" id="paqt:E8L99_04895"/>
<feature type="chain" id="PRO_5020395909" evidence="5">
    <location>
        <begin position="27"/>
        <end position="115"/>
    </location>
</feature>
<organism evidence="7 8">
    <name type="scientific">Phreatobacter aquaticus</name>
    <dbReference type="NCBI Taxonomy" id="2570229"/>
    <lineage>
        <taxon>Bacteria</taxon>
        <taxon>Pseudomonadati</taxon>
        <taxon>Pseudomonadota</taxon>
        <taxon>Alphaproteobacteria</taxon>
        <taxon>Hyphomicrobiales</taxon>
        <taxon>Phreatobacteraceae</taxon>
        <taxon>Phreatobacter</taxon>
    </lineage>
</organism>
<keyword evidence="5" id="KW-0732">Signal</keyword>
<dbReference type="InterPro" id="IPR009056">
    <property type="entry name" value="Cyt_c-like_dom"/>
</dbReference>
<dbReference type="GO" id="GO:0020037">
    <property type="term" value="F:heme binding"/>
    <property type="evidence" value="ECO:0007669"/>
    <property type="project" value="InterPro"/>
</dbReference>
<evidence type="ECO:0000259" key="6">
    <source>
        <dbReference type="PROSITE" id="PS51007"/>
    </source>
</evidence>
<accession>A0A4D7QLM0</accession>
<evidence type="ECO:0000256" key="2">
    <source>
        <dbReference type="ARBA" id="ARBA00022723"/>
    </source>
</evidence>
<evidence type="ECO:0000256" key="4">
    <source>
        <dbReference type="PROSITE-ProRule" id="PRU00433"/>
    </source>
</evidence>
<keyword evidence="3 4" id="KW-0408">Iron</keyword>
<keyword evidence="8" id="KW-1185">Reference proteome</keyword>
<feature type="domain" description="Cytochrome c" evidence="6">
    <location>
        <begin position="29"/>
        <end position="110"/>
    </location>
</feature>
<dbReference type="Gene3D" id="1.10.760.10">
    <property type="entry name" value="Cytochrome c-like domain"/>
    <property type="match status" value="1"/>
</dbReference>
<dbReference type="AlphaFoldDB" id="A0A4D7QLM0"/>